<name>A0AA46CBN8_9XANT</name>
<evidence type="ECO:0000313" key="2">
    <source>
        <dbReference type="EMBL" id="SUZ29794.1"/>
    </source>
</evidence>
<evidence type="ECO:0000256" key="1">
    <source>
        <dbReference type="SAM" id="MobiDB-lite"/>
    </source>
</evidence>
<reference evidence="2 3" key="1">
    <citation type="submission" date="2018-06" db="EMBL/GenBank/DDBJ databases">
        <authorList>
            <person name="Pothier F. J."/>
        </authorList>
    </citation>
    <scope>NUCLEOTIDE SEQUENCE [LARGE SCALE GENOMIC DNA]</scope>
    <source>
        <strain evidence="2 3">CPBF 424</strain>
    </source>
</reference>
<organism evidence="2 3">
    <name type="scientific">Xanthomonas euroxanthea</name>
    <dbReference type="NCBI Taxonomy" id="2259622"/>
    <lineage>
        <taxon>Bacteria</taxon>
        <taxon>Pseudomonadati</taxon>
        <taxon>Pseudomonadota</taxon>
        <taxon>Gammaproteobacteria</taxon>
        <taxon>Lysobacterales</taxon>
        <taxon>Lysobacteraceae</taxon>
        <taxon>Xanthomonas</taxon>
    </lineage>
</organism>
<accession>A0AA46CBN8</accession>
<gene>
    <name evidence="2" type="ORF">CPBF424_36410</name>
</gene>
<evidence type="ECO:0000313" key="3">
    <source>
        <dbReference type="Proteomes" id="UP000254168"/>
    </source>
</evidence>
<proteinExistence type="predicted"/>
<comment type="caution">
    <text evidence="2">The sequence shown here is derived from an EMBL/GenBank/DDBJ whole genome shotgun (WGS) entry which is preliminary data.</text>
</comment>
<dbReference type="AlphaFoldDB" id="A0AA46CBN8"/>
<dbReference type="EMBL" id="UIHB01000006">
    <property type="protein sequence ID" value="SUZ29794.1"/>
    <property type="molecule type" value="Genomic_DNA"/>
</dbReference>
<feature type="region of interest" description="Disordered" evidence="1">
    <location>
        <begin position="196"/>
        <end position="252"/>
    </location>
</feature>
<keyword evidence="3" id="KW-1185">Reference proteome</keyword>
<protein>
    <submittedName>
        <fullName evidence="2">Uncharacterized protein</fullName>
    </submittedName>
</protein>
<dbReference type="Proteomes" id="UP000254168">
    <property type="component" value="Unassembled WGS sequence"/>
</dbReference>
<sequence>MYLADASMCTRSHANGCGTSRRRQNAVIKTRRDRHEDTAAQHALHRNADRHSSSTVCRRHHMHACFFSARTAIASLSQCAWHMDTVDWRCWKTRMARGGMITVAAAGAPCRMAPRRRHLGRCKWEKHSPCCDRLQRCATARRTAGALPDDLIVVRHHNAASGAKQQGAGTIAWRLCRSRAGVSGGDACLTDATARRVSGASGQNQPDAGERFHQPRPMRLRRTLRRTTRSPSPAHLRGRCWRGSSVGAARSH</sequence>
<feature type="compositionally biased region" description="Basic residues" evidence="1">
    <location>
        <begin position="214"/>
        <end position="228"/>
    </location>
</feature>